<protein>
    <recommendedName>
        <fullName evidence="5">LamG-like jellyroll fold domain-containing protein</fullName>
    </recommendedName>
</protein>
<organism evidence="3 4">
    <name type="scientific">Candidatus Kerfeldbacteria bacterium RIFCSPLOWO2_01_FULL_48_11</name>
    <dbReference type="NCBI Taxonomy" id="1798543"/>
    <lineage>
        <taxon>Bacteria</taxon>
        <taxon>Candidatus Kerfeldiibacteriota</taxon>
    </lineage>
</organism>
<dbReference type="STRING" id="1798543.A2898_05750"/>
<evidence type="ECO:0000256" key="1">
    <source>
        <dbReference type="ARBA" id="ARBA00022729"/>
    </source>
</evidence>
<dbReference type="PANTHER" id="PTHR45460:SF2">
    <property type="entry name" value="ALPHA 1,3 GLUCANASE, GH71 FAMILY (EUROFUNG)"/>
    <property type="match status" value="1"/>
</dbReference>
<gene>
    <name evidence="3" type="ORF">A2898_05750</name>
</gene>
<name>A0A1G2B5Y9_9BACT</name>
<dbReference type="Gene3D" id="2.60.120.200">
    <property type="match status" value="1"/>
</dbReference>
<dbReference type="EMBL" id="MHKE01000013">
    <property type="protein sequence ID" value="OGY83657.1"/>
    <property type="molecule type" value="Genomic_DNA"/>
</dbReference>
<evidence type="ECO:0000256" key="2">
    <source>
        <dbReference type="SAM" id="SignalP"/>
    </source>
</evidence>
<dbReference type="PANTHER" id="PTHR45460">
    <property type="entry name" value="SIMILAR TO CYSTEINE PROTEINASE"/>
    <property type="match status" value="1"/>
</dbReference>
<dbReference type="InterPro" id="IPR028994">
    <property type="entry name" value="Integrin_alpha_N"/>
</dbReference>
<dbReference type="Pfam" id="PF13385">
    <property type="entry name" value="Laminin_G_3"/>
    <property type="match status" value="1"/>
</dbReference>
<feature type="chain" id="PRO_5009582016" description="LamG-like jellyroll fold domain-containing protein" evidence="2">
    <location>
        <begin position="20"/>
        <end position="756"/>
    </location>
</feature>
<dbReference type="Proteomes" id="UP000179164">
    <property type="component" value="Unassembled WGS sequence"/>
</dbReference>
<proteinExistence type="predicted"/>
<dbReference type="AlphaFoldDB" id="A0A1G2B5Y9"/>
<dbReference type="InterPro" id="IPR013320">
    <property type="entry name" value="ConA-like_dom_sf"/>
</dbReference>
<sequence length="756" mass="82519">MRSKGYSIALTALSVFAFAFFINSQSVQGTSTPQFISNTEPAYVGGKLSQALAVGQDDVPYYNFNGHDGLNPGEGTIEVWVQPDDWLSDTNGYWEIVSGVNQDGQDVFEFRRGKDAFHDALQFIAYNESGMYQAWRTSELEPFTWSDGTWYHLVVTWSEVASPVVYVNGEAFPLEPAYGESTWTIRDFSSGKIFLGQRGNGSVRLYHYYNHAGRATFDELRFSNEVRSEAEILASYNSGVGAVLDVDEKTLWLAHFDNSLGIEISDSEQITKTLWLKREVRKCGTKEFDTSHPANGDQDFKVGTYSNYTCGNRYQSHCINDGTFDSYYSETCYYKETGERVTSTTLEEAQIDGAFFEAKWEESSNTKFAAYILAISKDDDTPSIPENEAGWSTTDRATREIKINHSRLYYDGKSSRHLAPGHIYHVAIGVKDVYGHVKMSNVVEVKVPNFPQFNAYDSKLRGGYHIFAKDMNGDDKPEIVTGTGEGFGPQISIFDRDGSVLGRCLAYAAHLRSGVRVAIGDLDGDGSSEIITGAGPSGGPHVQIFNKNCQRISPGFFALDGKFKGGIYVTTGDINGDGDDEIIVTAGRGGGPHVVVYNKVGDMIANFFAYGSSFRNGIKAAAVDINGDGQDEIVTSPEYGFPHIQIFQISNGGAHRLNPGFFAFASTYGGGASVTGADVDGDGIDEIVVGVGHDATSLIRVFNQDGSYLRSQYYAYAEGFTGGVNLAAGDLDLDGKDEVLTIPASGGGPNVRRLDL</sequence>
<feature type="signal peptide" evidence="2">
    <location>
        <begin position="1"/>
        <end position="19"/>
    </location>
</feature>
<dbReference type="InterPro" id="IPR013517">
    <property type="entry name" value="FG-GAP"/>
</dbReference>
<evidence type="ECO:0000313" key="3">
    <source>
        <dbReference type="EMBL" id="OGY83657.1"/>
    </source>
</evidence>
<accession>A0A1G2B5Y9</accession>
<dbReference type="SUPFAM" id="SSF69318">
    <property type="entry name" value="Integrin alpha N-terminal domain"/>
    <property type="match status" value="1"/>
</dbReference>
<dbReference type="Pfam" id="PF13517">
    <property type="entry name" value="FG-GAP_3"/>
    <property type="match status" value="2"/>
</dbReference>
<dbReference type="SUPFAM" id="SSF49899">
    <property type="entry name" value="Concanavalin A-like lectins/glucanases"/>
    <property type="match status" value="1"/>
</dbReference>
<dbReference type="Gene3D" id="2.130.10.130">
    <property type="entry name" value="Integrin alpha, N-terminal"/>
    <property type="match status" value="2"/>
</dbReference>
<comment type="caution">
    <text evidence="3">The sequence shown here is derived from an EMBL/GenBank/DDBJ whole genome shotgun (WGS) entry which is preliminary data.</text>
</comment>
<reference evidence="3 4" key="1">
    <citation type="journal article" date="2016" name="Nat. Commun.">
        <title>Thousands of microbial genomes shed light on interconnected biogeochemical processes in an aquifer system.</title>
        <authorList>
            <person name="Anantharaman K."/>
            <person name="Brown C.T."/>
            <person name="Hug L.A."/>
            <person name="Sharon I."/>
            <person name="Castelle C.J."/>
            <person name="Probst A.J."/>
            <person name="Thomas B.C."/>
            <person name="Singh A."/>
            <person name="Wilkins M.J."/>
            <person name="Karaoz U."/>
            <person name="Brodie E.L."/>
            <person name="Williams K.H."/>
            <person name="Hubbard S.S."/>
            <person name="Banfield J.F."/>
        </authorList>
    </citation>
    <scope>NUCLEOTIDE SEQUENCE [LARGE SCALE GENOMIC DNA]</scope>
</reference>
<evidence type="ECO:0000313" key="4">
    <source>
        <dbReference type="Proteomes" id="UP000179164"/>
    </source>
</evidence>
<keyword evidence="1 2" id="KW-0732">Signal</keyword>
<evidence type="ECO:0008006" key="5">
    <source>
        <dbReference type="Google" id="ProtNLM"/>
    </source>
</evidence>